<dbReference type="AlphaFoldDB" id="A0A150RAB9"/>
<evidence type="ECO:0000313" key="2">
    <source>
        <dbReference type="Proteomes" id="UP000075635"/>
    </source>
</evidence>
<proteinExistence type="predicted"/>
<gene>
    <name evidence="1" type="ORF">BE17_10645</name>
</gene>
<dbReference type="Proteomes" id="UP000075635">
    <property type="component" value="Unassembled WGS sequence"/>
</dbReference>
<name>A0A150RAB9_SORCE</name>
<protein>
    <submittedName>
        <fullName evidence="1">Uncharacterized protein</fullName>
    </submittedName>
</protein>
<comment type="caution">
    <text evidence="1">The sequence shown here is derived from an EMBL/GenBank/DDBJ whole genome shotgun (WGS) entry which is preliminary data.</text>
</comment>
<organism evidence="1 2">
    <name type="scientific">Sorangium cellulosum</name>
    <name type="common">Polyangium cellulosum</name>
    <dbReference type="NCBI Taxonomy" id="56"/>
    <lineage>
        <taxon>Bacteria</taxon>
        <taxon>Pseudomonadati</taxon>
        <taxon>Myxococcota</taxon>
        <taxon>Polyangia</taxon>
        <taxon>Polyangiales</taxon>
        <taxon>Polyangiaceae</taxon>
        <taxon>Sorangium</taxon>
    </lineage>
</organism>
<sequence>MSSLRLDDVEPFSTHDPELEPLARELVADIMEFALGDGQAVPAPAGAPGSAAHEPWKGRFGACASKESLLGDWFNELPTKSCLEAVSSSILARVNKLGKVVRISVRGPKQLVAMDGKVPVETDYREKKRNASGADEVETIESFLDCAGGGKVDSADERCGWSPRYVGECQVLQSNYANTRTVKLKVKSDHPQNSPVFARVCQGIHGCNREGYGSDDVRRKYIDHVASFKFAAGGDEVEFPCPKNGPVVEKKQNNVVVERIHYGHFSVMLSEPDPAVDVVASGVGKVTYPAREVDVFRYREGAFYGNIFDSASDAGAGKALFDKQYACYGEDLNEGKANIADRLCALPVKTAEEKCFVNVPRSCAGRPGEGPGVCKPVNHGDNYVYSLCEPGAPSWDYPITVYLTHPCDLRGDPDCSSLRFWSHDLSPPSERF</sequence>
<accession>A0A150RAB9</accession>
<dbReference type="EMBL" id="JEMB01002947">
    <property type="protein sequence ID" value="KYF77063.1"/>
    <property type="molecule type" value="Genomic_DNA"/>
</dbReference>
<evidence type="ECO:0000313" key="1">
    <source>
        <dbReference type="EMBL" id="KYF77063.1"/>
    </source>
</evidence>
<reference evidence="1 2" key="1">
    <citation type="submission" date="2014-02" db="EMBL/GenBank/DDBJ databases">
        <title>The small core and large imbalanced accessory genome model reveals a collaborative survival strategy of Sorangium cellulosum strains in nature.</title>
        <authorList>
            <person name="Han K."/>
            <person name="Peng R."/>
            <person name="Blom J."/>
            <person name="Li Y.-Z."/>
        </authorList>
    </citation>
    <scope>NUCLEOTIDE SEQUENCE [LARGE SCALE GENOMIC DNA]</scope>
    <source>
        <strain evidence="1 2">So0011-07</strain>
    </source>
</reference>